<accession>A0A396J1P8</accession>
<name>A0A396J1P8_MEDTR</name>
<dbReference type="Gramene" id="rna19228">
    <property type="protein sequence ID" value="RHN70624.1"/>
    <property type="gene ID" value="gene19228"/>
</dbReference>
<organism evidence="1 2">
    <name type="scientific">Medicago truncatula</name>
    <name type="common">Barrel medic</name>
    <name type="synonym">Medicago tribuloides</name>
    <dbReference type="NCBI Taxonomy" id="3880"/>
    <lineage>
        <taxon>Eukaryota</taxon>
        <taxon>Viridiplantae</taxon>
        <taxon>Streptophyta</taxon>
        <taxon>Embryophyta</taxon>
        <taxon>Tracheophyta</taxon>
        <taxon>Spermatophyta</taxon>
        <taxon>Magnoliopsida</taxon>
        <taxon>eudicotyledons</taxon>
        <taxon>Gunneridae</taxon>
        <taxon>Pentapetalae</taxon>
        <taxon>rosids</taxon>
        <taxon>fabids</taxon>
        <taxon>Fabales</taxon>
        <taxon>Fabaceae</taxon>
        <taxon>Papilionoideae</taxon>
        <taxon>50 kb inversion clade</taxon>
        <taxon>NPAAA clade</taxon>
        <taxon>Hologalegina</taxon>
        <taxon>IRL clade</taxon>
        <taxon>Trifolieae</taxon>
        <taxon>Medicago</taxon>
    </lineage>
</organism>
<reference evidence="2" key="1">
    <citation type="journal article" date="2018" name="Nat. Plants">
        <title>Whole-genome landscape of Medicago truncatula symbiotic genes.</title>
        <authorList>
            <person name="Pecrix Y."/>
            <person name="Staton S.E."/>
            <person name="Sallet E."/>
            <person name="Lelandais-Briere C."/>
            <person name="Moreau S."/>
            <person name="Carrere S."/>
            <person name="Blein T."/>
            <person name="Jardinaud M.F."/>
            <person name="Latrasse D."/>
            <person name="Zouine M."/>
            <person name="Zahm M."/>
            <person name="Kreplak J."/>
            <person name="Mayjonade B."/>
            <person name="Satge C."/>
            <person name="Perez M."/>
            <person name="Cauet S."/>
            <person name="Marande W."/>
            <person name="Chantry-Darmon C."/>
            <person name="Lopez-Roques C."/>
            <person name="Bouchez O."/>
            <person name="Berard A."/>
            <person name="Debelle F."/>
            <person name="Munos S."/>
            <person name="Bendahmane A."/>
            <person name="Berges H."/>
            <person name="Niebel A."/>
            <person name="Buitink J."/>
            <person name="Frugier F."/>
            <person name="Benhamed M."/>
            <person name="Crespi M."/>
            <person name="Gouzy J."/>
            <person name="Gamas P."/>
        </authorList>
    </citation>
    <scope>NUCLEOTIDE SEQUENCE [LARGE SCALE GENOMIC DNA]</scope>
    <source>
        <strain evidence="2">cv. Jemalong A17</strain>
    </source>
</reference>
<sequence>MIGRVRLKSKSAAFSKAREGGAKTKEREVAARVMDLSFESWSLRFGVMVWREGSLGVEGRELVGTRIMGFEEAMIIEAIAMREGGFGNGGGLSEFFATQFQRLE</sequence>
<proteinExistence type="predicted"/>
<dbReference type="Proteomes" id="UP000265566">
    <property type="component" value="Chromosome 3"/>
</dbReference>
<gene>
    <name evidence="1" type="ORF">MtrunA17_Chr3g0137571</name>
</gene>
<protein>
    <submittedName>
        <fullName evidence="1">Uncharacterized protein</fullName>
    </submittedName>
</protein>
<evidence type="ECO:0000313" key="2">
    <source>
        <dbReference type="Proteomes" id="UP000265566"/>
    </source>
</evidence>
<dbReference type="EMBL" id="PSQE01000003">
    <property type="protein sequence ID" value="RHN70624.1"/>
    <property type="molecule type" value="Genomic_DNA"/>
</dbReference>
<dbReference type="AlphaFoldDB" id="A0A396J1P8"/>
<evidence type="ECO:0000313" key="1">
    <source>
        <dbReference type="EMBL" id="RHN70624.1"/>
    </source>
</evidence>
<comment type="caution">
    <text evidence="1">The sequence shown here is derived from an EMBL/GenBank/DDBJ whole genome shotgun (WGS) entry which is preliminary data.</text>
</comment>